<dbReference type="InterPro" id="IPR019734">
    <property type="entry name" value="TPR_rpt"/>
</dbReference>
<dbReference type="PROSITE" id="PS50005">
    <property type="entry name" value="TPR"/>
    <property type="match status" value="1"/>
</dbReference>
<feature type="signal peptide" evidence="2">
    <location>
        <begin position="1"/>
        <end position="22"/>
    </location>
</feature>
<protein>
    <recommendedName>
        <fullName evidence="5">Tetratricopeptide repeat-containing protein</fullName>
    </recommendedName>
</protein>
<dbReference type="OrthoDB" id="638548at2"/>
<dbReference type="Gene3D" id="1.25.40.10">
    <property type="entry name" value="Tetratricopeptide repeat domain"/>
    <property type="match status" value="3"/>
</dbReference>
<dbReference type="PANTHER" id="PTHR12558:SF13">
    <property type="entry name" value="CELL DIVISION CYCLE PROTEIN 27 HOMOLOG"/>
    <property type="match status" value="1"/>
</dbReference>
<keyword evidence="1" id="KW-0802">TPR repeat</keyword>
<evidence type="ECO:0000313" key="4">
    <source>
        <dbReference type="Proteomes" id="UP000198517"/>
    </source>
</evidence>
<dbReference type="SUPFAM" id="SSF48452">
    <property type="entry name" value="TPR-like"/>
    <property type="match status" value="1"/>
</dbReference>
<accession>A0A1G7ETR9</accession>
<dbReference type="STRING" id="1071918.SAMN05421544_11732"/>
<dbReference type="SMART" id="SM00028">
    <property type="entry name" value="TPR"/>
    <property type="match status" value="8"/>
</dbReference>
<gene>
    <name evidence="3" type="ORF">SAMN05421544_11732</name>
</gene>
<sequence length="557" mass="62703">MKKKLFLGSIGVLFFASLGAQTVEEGLSYADAHKYTKAKEVFNQLVQKSPSSENYFYLGNVYITQNYPDLDKAKSYFQKGAEADKKPYLDMIGLASVKLGKGDKSGLTDIQEIVQKSRGKDAEVLFRAGEALTLFPENNNPDLAIQYINQAIERAKDKEGKVPDYYYYSLGDAYRLKKKAGDAMTAYDNAAMVAKNKASVYTRMATLWMAASQWKLAMENMQKAVSVDPTYAPVYQALANYHIIYQKHDEAAADLLNYLKYADEDPQTLLSVAKLYFANGNYQESNQILDKVFDKVDDSIKYKLKAYILYNEGKYDEAKQNIDIFVSKASADRVLSADQGLVGLIYAAQAQKAQDQSVKNQMMQQALQKINIAKAAKDTTLNWDEELAKVSGANMDSDEGPTNPAIEALKKQIAADPKNSDNLYKLAIAYQEAKNWNGAASTWQKMIVLLPTWAPAYYSQGYAYQQAKKDDFAKMAYQKYIDMMSTQPQDEQDKNKDMISYAYFVVAYYERDTDRVKAKDYVIKSLQINPDYSEAQNLLKYINANIDTGDAQQGTAK</sequence>
<dbReference type="PANTHER" id="PTHR12558">
    <property type="entry name" value="CELL DIVISION CYCLE 16,23,27"/>
    <property type="match status" value="1"/>
</dbReference>
<dbReference type="InterPro" id="IPR011990">
    <property type="entry name" value="TPR-like_helical_dom_sf"/>
</dbReference>
<keyword evidence="4" id="KW-1185">Reference proteome</keyword>
<evidence type="ECO:0008006" key="5">
    <source>
        <dbReference type="Google" id="ProtNLM"/>
    </source>
</evidence>
<reference evidence="3 4" key="1">
    <citation type="submission" date="2016-10" db="EMBL/GenBank/DDBJ databases">
        <authorList>
            <person name="de Groot N.N."/>
        </authorList>
    </citation>
    <scope>NUCLEOTIDE SEQUENCE [LARGE SCALE GENOMIC DNA]</scope>
    <source>
        <strain evidence="3 4">DSM 24015</strain>
    </source>
</reference>
<evidence type="ECO:0000256" key="2">
    <source>
        <dbReference type="SAM" id="SignalP"/>
    </source>
</evidence>
<feature type="repeat" description="TPR" evidence="1">
    <location>
        <begin position="198"/>
        <end position="231"/>
    </location>
</feature>
<dbReference type="EMBL" id="FNAS01000017">
    <property type="protein sequence ID" value="SDE66886.1"/>
    <property type="molecule type" value="Genomic_DNA"/>
</dbReference>
<dbReference type="Pfam" id="PF13174">
    <property type="entry name" value="TPR_6"/>
    <property type="match status" value="1"/>
</dbReference>
<evidence type="ECO:0000256" key="1">
    <source>
        <dbReference type="PROSITE-ProRule" id="PRU00339"/>
    </source>
</evidence>
<name>A0A1G7ETR9_9FLAO</name>
<feature type="chain" id="PRO_5011792541" description="Tetratricopeptide repeat-containing protein" evidence="2">
    <location>
        <begin position="23"/>
        <end position="557"/>
    </location>
</feature>
<organism evidence="3 4">
    <name type="scientific">Riemerella columbipharyngis</name>
    <dbReference type="NCBI Taxonomy" id="1071918"/>
    <lineage>
        <taxon>Bacteria</taxon>
        <taxon>Pseudomonadati</taxon>
        <taxon>Bacteroidota</taxon>
        <taxon>Flavobacteriia</taxon>
        <taxon>Flavobacteriales</taxon>
        <taxon>Weeksellaceae</taxon>
        <taxon>Riemerella</taxon>
    </lineage>
</organism>
<dbReference type="AlphaFoldDB" id="A0A1G7ETR9"/>
<proteinExistence type="predicted"/>
<dbReference type="Proteomes" id="UP000198517">
    <property type="component" value="Unassembled WGS sequence"/>
</dbReference>
<dbReference type="Pfam" id="PF13432">
    <property type="entry name" value="TPR_16"/>
    <property type="match status" value="1"/>
</dbReference>
<evidence type="ECO:0000313" key="3">
    <source>
        <dbReference type="EMBL" id="SDE66886.1"/>
    </source>
</evidence>
<keyword evidence="2" id="KW-0732">Signal</keyword>
<dbReference type="RefSeq" id="WP_092737566.1">
    <property type="nucleotide sequence ID" value="NZ_FNAS01000017.1"/>
</dbReference>